<proteinExistence type="predicted"/>
<feature type="region of interest" description="Disordered" evidence="1">
    <location>
        <begin position="1"/>
        <end position="29"/>
    </location>
</feature>
<organism evidence="3 4">
    <name type="scientific">Phlebiopsis gigantea (strain 11061_1 CR5-6)</name>
    <name type="common">White-rot fungus</name>
    <name type="synonym">Peniophora gigantea</name>
    <dbReference type="NCBI Taxonomy" id="745531"/>
    <lineage>
        <taxon>Eukaryota</taxon>
        <taxon>Fungi</taxon>
        <taxon>Dikarya</taxon>
        <taxon>Basidiomycota</taxon>
        <taxon>Agaricomycotina</taxon>
        <taxon>Agaricomycetes</taxon>
        <taxon>Polyporales</taxon>
        <taxon>Phanerochaetaceae</taxon>
        <taxon>Phlebiopsis</taxon>
    </lineage>
</organism>
<evidence type="ECO:0000313" key="4">
    <source>
        <dbReference type="Proteomes" id="UP000053257"/>
    </source>
</evidence>
<evidence type="ECO:0000313" key="3">
    <source>
        <dbReference type="EMBL" id="KIP04684.1"/>
    </source>
</evidence>
<dbReference type="EMBL" id="KN840565">
    <property type="protein sequence ID" value="KIP04684.1"/>
    <property type="molecule type" value="Genomic_DNA"/>
</dbReference>
<keyword evidence="4" id="KW-1185">Reference proteome</keyword>
<feature type="compositionally biased region" description="Polar residues" evidence="1">
    <location>
        <begin position="229"/>
        <end position="239"/>
    </location>
</feature>
<evidence type="ECO:0000256" key="1">
    <source>
        <dbReference type="SAM" id="MobiDB-lite"/>
    </source>
</evidence>
<feature type="transmembrane region" description="Helical" evidence="2">
    <location>
        <begin position="113"/>
        <end position="133"/>
    </location>
</feature>
<dbReference type="Proteomes" id="UP000053257">
    <property type="component" value="Unassembled WGS sequence"/>
</dbReference>
<reference evidence="3 4" key="1">
    <citation type="journal article" date="2014" name="PLoS Genet.">
        <title>Analysis of the Phlebiopsis gigantea genome, transcriptome and secretome provides insight into its pioneer colonization strategies of wood.</title>
        <authorList>
            <person name="Hori C."/>
            <person name="Ishida T."/>
            <person name="Igarashi K."/>
            <person name="Samejima M."/>
            <person name="Suzuki H."/>
            <person name="Master E."/>
            <person name="Ferreira P."/>
            <person name="Ruiz-Duenas F.J."/>
            <person name="Held B."/>
            <person name="Canessa P."/>
            <person name="Larrondo L.F."/>
            <person name="Schmoll M."/>
            <person name="Druzhinina I.S."/>
            <person name="Kubicek C.P."/>
            <person name="Gaskell J.A."/>
            <person name="Kersten P."/>
            <person name="St John F."/>
            <person name="Glasner J."/>
            <person name="Sabat G."/>
            <person name="Splinter BonDurant S."/>
            <person name="Syed K."/>
            <person name="Yadav J."/>
            <person name="Mgbeahuruike A.C."/>
            <person name="Kovalchuk A."/>
            <person name="Asiegbu F.O."/>
            <person name="Lackner G."/>
            <person name="Hoffmeister D."/>
            <person name="Rencoret J."/>
            <person name="Gutierrez A."/>
            <person name="Sun H."/>
            <person name="Lindquist E."/>
            <person name="Barry K."/>
            <person name="Riley R."/>
            <person name="Grigoriev I.V."/>
            <person name="Henrissat B."/>
            <person name="Kues U."/>
            <person name="Berka R.M."/>
            <person name="Martinez A.T."/>
            <person name="Covert S.F."/>
            <person name="Blanchette R.A."/>
            <person name="Cullen D."/>
        </authorList>
    </citation>
    <scope>NUCLEOTIDE SEQUENCE [LARGE SCALE GENOMIC DNA]</scope>
    <source>
        <strain evidence="3 4">11061_1 CR5-6</strain>
    </source>
</reference>
<name>A0A0C3NIH8_PHLG1</name>
<sequence length="305" mass="34126">METEFECSYPSGAMSRSAPGRAPRFPSSRQQISLSVRAELQIQQDRSERTYPRRDCDFRTASSPLCNMTNDGWAILRENIASYIPQKALRSGASLFGVVELPPWSTEQLLKSAIGVIFATCFVLFGAPIYRWWYCVHSLRRIRVAFRSDQEPSLRLANLVKERERVQLAAGGISSESSSNHRWKRTFSVSMQRSEPFAAVGMPDDASRHCTTHPTAAPAPAATALPTTSRPTYGNTSRPPAQPCRRTTFPSPRQRARTVHTFPQAPHLLSNSRTALRSSREFAHRAPSSLPKLENLHSIKEISSK</sequence>
<keyword evidence="2" id="KW-0812">Transmembrane</keyword>
<dbReference type="HOGENOM" id="CLU_912490_0_0_1"/>
<keyword evidence="2" id="KW-1133">Transmembrane helix</keyword>
<protein>
    <submittedName>
        <fullName evidence="3">Uncharacterized protein</fullName>
    </submittedName>
</protein>
<gene>
    <name evidence="3" type="ORF">PHLGIDRAFT_182380</name>
</gene>
<keyword evidence="2" id="KW-0472">Membrane</keyword>
<feature type="region of interest" description="Disordered" evidence="1">
    <location>
        <begin position="207"/>
        <end position="254"/>
    </location>
</feature>
<evidence type="ECO:0000256" key="2">
    <source>
        <dbReference type="SAM" id="Phobius"/>
    </source>
</evidence>
<dbReference type="AlphaFoldDB" id="A0A0C3NIH8"/>
<accession>A0A0C3NIH8</accession>
<feature type="compositionally biased region" description="Low complexity" evidence="1">
    <location>
        <begin position="212"/>
        <end position="228"/>
    </location>
</feature>